<dbReference type="InterPro" id="IPR016181">
    <property type="entry name" value="Acyl_CoA_acyltransferase"/>
</dbReference>
<dbReference type="AlphaFoldDB" id="A0AAE3HHV0"/>
<name>A0AAE3HHV0_9FIRM</name>
<comment type="caution">
    <text evidence="1">The sequence shown here is derived from an EMBL/GenBank/DDBJ whole genome shotgun (WGS) entry which is preliminary data.</text>
</comment>
<gene>
    <name evidence="1" type="ORF">NSA47_07625</name>
</gene>
<dbReference type="EMBL" id="JANKAS010000005">
    <property type="protein sequence ID" value="MCR1898853.1"/>
    <property type="molecule type" value="Genomic_DNA"/>
</dbReference>
<dbReference type="Proteomes" id="UP001205748">
    <property type="component" value="Unassembled WGS sequence"/>
</dbReference>
<reference evidence="1" key="1">
    <citation type="submission" date="2022-07" db="EMBL/GenBank/DDBJ databases">
        <title>Enhanced cultured diversity of the mouse gut microbiota enables custom-made synthetic communities.</title>
        <authorList>
            <person name="Afrizal A."/>
        </authorList>
    </citation>
    <scope>NUCLEOTIDE SEQUENCE</scope>
    <source>
        <strain evidence="1">DSM 28593</strain>
    </source>
</reference>
<evidence type="ECO:0000313" key="1">
    <source>
        <dbReference type="EMBL" id="MCR1898853.1"/>
    </source>
</evidence>
<dbReference type="Gene3D" id="3.40.630.30">
    <property type="match status" value="1"/>
</dbReference>
<accession>A0AAE3HHV0</accession>
<sequence>MKYRNATLKDIPAISELQQKYHVSTISEEDKPSGFVTTLFTEDQFKELIEKENGVAIACDGDKVVAYAMAASWEYWSAWPLFQHMIKDLPNTTYLGQVLSTENSYQYGPVCIDKKYRGSEVLPNLFEFSRREMNKKYPILITFINCINPRSYTAHRKKLGLDVIKNFEFNNNQYYELGYDTSKKTPGSNLENL</sequence>
<dbReference type="SUPFAM" id="SSF55729">
    <property type="entry name" value="Acyl-CoA N-acyltransferases (Nat)"/>
    <property type="match status" value="1"/>
</dbReference>
<proteinExistence type="predicted"/>
<protein>
    <submittedName>
        <fullName evidence="1">GNAT family acetyltransferase</fullName>
    </submittedName>
</protein>
<keyword evidence="2" id="KW-1185">Reference proteome</keyword>
<evidence type="ECO:0000313" key="2">
    <source>
        <dbReference type="Proteomes" id="UP001205748"/>
    </source>
</evidence>
<dbReference type="RefSeq" id="WP_257530604.1">
    <property type="nucleotide sequence ID" value="NZ_JANKAS010000005.1"/>
</dbReference>
<organism evidence="1 2">
    <name type="scientific">Irregularibacter muris</name>
    <dbReference type="NCBI Taxonomy" id="1796619"/>
    <lineage>
        <taxon>Bacteria</taxon>
        <taxon>Bacillati</taxon>
        <taxon>Bacillota</taxon>
        <taxon>Clostridia</taxon>
        <taxon>Eubacteriales</taxon>
        <taxon>Eubacteriaceae</taxon>
        <taxon>Irregularibacter</taxon>
    </lineage>
</organism>